<dbReference type="Pfam" id="PF00476">
    <property type="entry name" value="DNA_pol_A"/>
    <property type="match status" value="1"/>
</dbReference>
<dbReference type="InterPro" id="IPR002298">
    <property type="entry name" value="DNA_polymerase_A"/>
</dbReference>
<comment type="subunit">
    <text evidence="1">Single-chain monomer with multiple functions.</text>
</comment>
<dbReference type="SUPFAM" id="SSF56672">
    <property type="entry name" value="DNA/RNA polymerases"/>
    <property type="match status" value="1"/>
</dbReference>
<gene>
    <name evidence="7" type="ORF">AB8Z38_23650</name>
</gene>
<proteinExistence type="predicted"/>
<dbReference type="GO" id="GO:0004527">
    <property type="term" value="F:exonuclease activity"/>
    <property type="evidence" value="ECO:0007669"/>
    <property type="project" value="UniProtKB-KW"/>
</dbReference>
<dbReference type="GO" id="GO:0003887">
    <property type="term" value="F:DNA-directed DNA polymerase activity"/>
    <property type="evidence" value="ECO:0007669"/>
    <property type="project" value="UniProtKB-EC"/>
</dbReference>
<dbReference type="Gene3D" id="1.10.150.20">
    <property type="entry name" value="5' to 3' exonuclease, C-terminal subdomain"/>
    <property type="match status" value="1"/>
</dbReference>
<reference evidence="7" key="1">
    <citation type="submission" date="2024-08" db="EMBL/GenBank/DDBJ databases">
        <authorList>
            <person name="Chaddad Z."/>
            <person name="Lamrabet M."/>
            <person name="Bouhnik O."/>
            <person name="Alami S."/>
            <person name="Wipf D."/>
            <person name="Courty P.E."/>
            <person name="Missbah El Idrissi M."/>
        </authorList>
    </citation>
    <scope>NUCLEOTIDE SEQUENCE</scope>
    <source>
        <strain evidence="7">LLZ17</strain>
    </source>
</reference>
<evidence type="ECO:0000256" key="4">
    <source>
        <dbReference type="ARBA" id="ARBA00022839"/>
    </source>
</evidence>
<keyword evidence="4" id="KW-0269">Exonuclease</keyword>
<comment type="catalytic activity">
    <reaction evidence="5">
        <text>DNA(n) + a 2'-deoxyribonucleoside 5'-triphosphate = DNA(n+1) + diphosphate</text>
        <dbReference type="Rhea" id="RHEA:22508"/>
        <dbReference type="Rhea" id="RHEA-COMP:17339"/>
        <dbReference type="Rhea" id="RHEA-COMP:17340"/>
        <dbReference type="ChEBI" id="CHEBI:33019"/>
        <dbReference type="ChEBI" id="CHEBI:61560"/>
        <dbReference type="ChEBI" id="CHEBI:173112"/>
        <dbReference type="EC" id="2.7.7.7"/>
    </reaction>
</comment>
<dbReference type="EC" id="2.7.7.7" evidence="2"/>
<dbReference type="PANTHER" id="PTHR10133:SF27">
    <property type="entry name" value="DNA POLYMERASE NU"/>
    <property type="match status" value="1"/>
</dbReference>
<dbReference type="PANTHER" id="PTHR10133">
    <property type="entry name" value="DNA POLYMERASE I"/>
    <property type="match status" value="1"/>
</dbReference>
<dbReference type="GO" id="GO:0003677">
    <property type="term" value="F:DNA binding"/>
    <property type="evidence" value="ECO:0007669"/>
    <property type="project" value="InterPro"/>
</dbReference>
<dbReference type="Gene3D" id="3.30.70.370">
    <property type="match status" value="1"/>
</dbReference>
<organism evidence="7">
    <name type="scientific">Bradyrhizobium sp. LLZ17</name>
    <dbReference type="NCBI Taxonomy" id="3239388"/>
    <lineage>
        <taxon>Bacteria</taxon>
        <taxon>Pseudomonadati</taxon>
        <taxon>Pseudomonadota</taxon>
        <taxon>Alphaproteobacteria</taxon>
        <taxon>Hyphomicrobiales</taxon>
        <taxon>Nitrobacteraceae</taxon>
        <taxon>Bradyrhizobium</taxon>
    </lineage>
</organism>
<keyword evidence="4" id="KW-0540">Nuclease</keyword>
<evidence type="ECO:0000256" key="5">
    <source>
        <dbReference type="ARBA" id="ARBA00049244"/>
    </source>
</evidence>
<evidence type="ECO:0000256" key="3">
    <source>
        <dbReference type="ARBA" id="ARBA00022705"/>
    </source>
</evidence>
<dbReference type="GO" id="GO:0006261">
    <property type="term" value="P:DNA-templated DNA replication"/>
    <property type="evidence" value="ECO:0007669"/>
    <property type="project" value="InterPro"/>
</dbReference>
<accession>A0AB39XCJ2</accession>
<dbReference type="AlphaFoldDB" id="A0AB39XCJ2"/>
<dbReference type="EMBL" id="CP165734">
    <property type="protein sequence ID" value="XDV55738.1"/>
    <property type="molecule type" value="Genomic_DNA"/>
</dbReference>
<evidence type="ECO:0000256" key="2">
    <source>
        <dbReference type="ARBA" id="ARBA00012417"/>
    </source>
</evidence>
<protein>
    <recommendedName>
        <fullName evidence="2">DNA-directed DNA polymerase</fullName>
        <ecNumber evidence="2">2.7.7.7</ecNumber>
    </recommendedName>
</protein>
<evidence type="ECO:0000256" key="1">
    <source>
        <dbReference type="ARBA" id="ARBA00011541"/>
    </source>
</evidence>
<keyword evidence="4" id="KW-0378">Hydrolase</keyword>
<evidence type="ECO:0000313" key="7">
    <source>
        <dbReference type="EMBL" id="XDV55738.1"/>
    </source>
</evidence>
<dbReference type="SMART" id="SM00482">
    <property type="entry name" value="POLAc"/>
    <property type="match status" value="1"/>
</dbReference>
<dbReference type="RefSeq" id="WP_369720184.1">
    <property type="nucleotide sequence ID" value="NZ_CP165734.1"/>
</dbReference>
<feature type="domain" description="DNA-directed DNA polymerase family A palm" evidence="6">
    <location>
        <begin position="330"/>
        <end position="519"/>
    </location>
</feature>
<keyword evidence="3" id="KW-0235">DNA replication</keyword>
<evidence type="ECO:0000259" key="6">
    <source>
        <dbReference type="SMART" id="SM00482"/>
    </source>
</evidence>
<dbReference type="InterPro" id="IPR043502">
    <property type="entry name" value="DNA/RNA_pol_sf"/>
</dbReference>
<dbReference type="PRINTS" id="PR00868">
    <property type="entry name" value="DNAPOLI"/>
</dbReference>
<sequence length="587" mass="65494">MSTLAGQLDAFARVSLVDFEFRALNGSRPDVVCMVVRDYRSGEVRRYWRNEIANFRECPFPVGPTDAMVAFYASAELGCMLELGWRLPSSVIDLFPEHRVQTNGLQLPAGNGLLGALAWRGLARIDVAAKDAMRDKVLYQSSWSETEQAEILAYCESDVDALAILLNAMSPTLDLPRALLRGRYMAAIAKMERTGIPIDTELRQSFVDGWRRARVELVKTVDADYGVYDGLRFKRGRFDEFLRVHGIPWPRTDAGFLKLDDETFKEQSLVWPVLKQLRELRQALTSMHLPDLPVGPDGRNRTLLAPFASKTGRNQPSAKRFAFGLAAWQRGIIRPPEGWGLAYVDFSSQEIAIAAGLSGDVGLIDAYESGDPYLAFGQRAGFVPAGATRESHTRVRDVCKTVVLGLNYGLGAERMAYQAGIAPVQATELIQRHRIAYPRYWRWSEDTVTSALLSNEMTSLFGWRRTIGSLDRPTSLMNFPMQANGAEMMRAAAIAATEAGIAVCAPVHDAFLIAAPIEQLDHDVERMRQLMAMAGRVVTGGINIRTDAKVVRYPDRYMDERGLDMWNRVVNLIDRPDAVCRLPSIAW</sequence>
<dbReference type="GO" id="GO:0006302">
    <property type="term" value="P:double-strand break repair"/>
    <property type="evidence" value="ECO:0007669"/>
    <property type="project" value="TreeGrafter"/>
</dbReference>
<name>A0AB39XCJ2_9BRAD</name>
<dbReference type="InterPro" id="IPR001098">
    <property type="entry name" value="DNA-dir_DNA_pol_A_palm_dom"/>
</dbReference>